<accession>A0A857LMD4</accession>
<dbReference type="AlphaFoldDB" id="A0A857LMD4"/>
<evidence type="ECO:0000256" key="13">
    <source>
        <dbReference type="PROSITE-ProRule" id="PRU01373"/>
    </source>
</evidence>
<dbReference type="CDD" id="cd16913">
    <property type="entry name" value="YkuD_like"/>
    <property type="match status" value="1"/>
</dbReference>
<dbReference type="RefSeq" id="WP_083836881.1">
    <property type="nucleotide sequence ID" value="NZ_CP045804.1"/>
</dbReference>
<evidence type="ECO:0000256" key="10">
    <source>
        <dbReference type="ARBA" id="ARBA00023315"/>
    </source>
</evidence>
<dbReference type="EMBL" id="CP045810">
    <property type="protein sequence ID" value="QHN39287.1"/>
    <property type="molecule type" value="Genomic_DNA"/>
</dbReference>
<dbReference type="UniPathway" id="UPA00219"/>
<evidence type="ECO:0000313" key="15">
    <source>
        <dbReference type="EMBL" id="QHN39287.1"/>
    </source>
</evidence>
<dbReference type="InterPro" id="IPR041280">
    <property type="entry name" value="Big_10"/>
</dbReference>
<sequence>MSFGRSGKRIGGAGRRSGVVLVTVGAALAMAVTGCSDDPKYPGTVSSSSLFDDMLKPGIEVMEGAHAKALTDQSVGVSPGTPISVKATEGAVTKVRIDKADGSPVKGKLVNGVWTIAEPLGYSKTYTIEADAVGVGGISSKSVSFTTSAPNNVTQAYLTPSRGETVGVAQPVAIKFDESIPNRKAAQNAIRITSTPKVEGAFYWISDSEVRWRPEKYWKPGTTVSVKVNTYGVNLGDGLFGQENVSTNFTIGREMLISADDNTKMVTFRKNGEVIKTMPTSMGKDGDYTDNGIYIVADKHDKIVMDSSTYGVPVNSAEGYRTPVDYATRMSYSGIFFHSAPWSVWAQGNTNTSHGCLNLSPENAKWVMDTTLRGDPVEVRNTKGGTLPGTDGLGDWNIPWSHWSKGNA</sequence>
<dbReference type="PANTHER" id="PTHR30582:SF2">
    <property type="entry name" value="L,D-TRANSPEPTIDASE YCIB-RELATED"/>
    <property type="match status" value="1"/>
</dbReference>
<dbReference type="GO" id="GO:0071555">
    <property type="term" value="P:cell wall organization"/>
    <property type="evidence" value="ECO:0007669"/>
    <property type="project" value="UniProtKB-UniRule"/>
</dbReference>
<dbReference type="Gene3D" id="2.60.40.3710">
    <property type="match status" value="1"/>
</dbReference>
<dbReference type="InterPro" id="IPR050979">
    <property type="entry name" value="LD-transpeptidase"/>
</dbReference>
<protein>
    <submittedName>
        <fullName evidence="15">L,D-transpeptidase family protein</fullName>
    </submittedName>
</protein>
<keyword evidence="9" id="KW-0449">Lipoprotein</keyword>
<evidence type="ECO:0000256" key="2">
    <source>
        <dbReference type="ARBA" id="ARBA00022475"/>
    </source>
</evidence>
<feature type="domain" description="L,D-TPase catalytic" evidence="14">
    <location>
        <begin position="255"/>
        <end position="380"/>
    </location>
</feature>
<keyword evidence="6 13" id="KW-0573">Peptidoglycan synthesis</keyword>
<evidence type="ECO:0000256" key="1">
    <source>
        <dbReference type="ARBA" id="ARBA00004752"/>
    </source>
</evidence>
<reference evidence="15" key="1">
    <citation type="journal article" date="2021" name="Nat. Microbiol.">
        <title>Cocultivation of an ultrasmall environmental parasitic bacterium with lytic ability against bacteria associated with wastewater foams.</title>
        <authorList>
            <person name="Batinovic S."/>
            <person name="Rose J.J.A."/>
            <person name="Ratcliffe J."/>
            <person name="Seviour R.J."/>
            <person name="Petrovski S."/>
        </authorList>
    </citation>
    <scope>NUCLEOTIDE SEQUENCE</scope>
    <source>
        <strain evidence="15">CON44</strain>
    </source>
</reference>
<evidence type="ECO:0000256" key="5">
    <source>
        <dbReference type="ARBA" id="ARBA00022960"/>
    </source>
</evidence>
<dbReference type="PANTHER" id="PTHR30582">
    <property type="entry name" value="L,D-TRANSPEPTIDASE"/>
    <property type="match status" value="1"/>
</dbReference>
<dbReference type="CDD" id="cd13432">
    <property type="entry name" value="LDT_IgD_like_2"/>
    <property type="match status" value="1"/>
</dbReference>
<dbReference type="GO" id="GO:0008360">
    <property type="term" value="P:regulation of cell shape"/>
    <property type="evidence" value="ECO:0007669"/>
    <property type="project" value="UniProtKB-UniRule"/>
</dbReference>
<dbReference type="PROSITE" id="PS52029">
    <property type="entry name" value="LD_TPASE"/>
    <property type="match status" value="1"/>
</dbReference>
<keyword evidence="8" id="KW-0564">Palmitate</keyword>
<evidence type="ECO:0000256" key="9">
    <source>
        <dbReference type="ARBA" id="ARBA00023288"/>
    </source>
</evidence>
<keyword evidence="5 13" id="KW-0133">Cell shape</keyword>
<evidence type="ECO:0000259" key="14">
    <source>
        <dbReference type="PROSITE" id="PS52029"/>
    </source>
</evidence>
<dbReference type="Pfam" id="PF03734">
    <property type="entry name" value="YkuD"/>
    <property type="match status" value="1"/>
</dbReference>
<dbReference type="InterPro" id="IPR005490">
    <property type="entry name" value="LD_TPept_cat_dom"/>
</dbReference>
<keyword evidence="10" id="KW-0012">Acyltransferase</keyword>
<evidence type="ECO:0000256" key="6">
    <source>
        <dbReference type="ARBA" id="ARBA00022984"/>
    </source>
</evidence>
<dbReference type="Gene3D" id="2.60.40.3780">
    <property type="match status" value="1"/>
</dbReference>
<comment type="pathway">
    <text evidence="1 13">Cell wall biogenesis; peptidoglycan biosynthesis.</text>
</comment>
<comment type="pathway">
    <text evidence="12">Glycan biosynthesis.</text>
</comment>
<keyword evidence="4" id="KW-0732">Signal</keyword>
<name>A0A857LMD4_9ACTN</name>
<evidence type="ECO:0000256" key="3">
    <source>
        <dbReference type="ARBA" id="ARBA00022679"/>
    </source>
</evidence>
<feature type="active site" description="Nucleophile" evidence="13">
    <location>
        <position position="356"/>
    </location>
</feature>
<keyword evidence="7" id="KW-0472">Membrane</keyword>
<dbReference type="GO" id="GO:0005576">
    <property type="term" value="C:extracellular region"/>
    <property type="evidence" value="ECO:0007669"/>
    <property type="project" value="TreeGrafter"/>
</dbReference>
<dbReference type="Pfam" id="PF17964">
    <property type="entry name" value="Big_10"/>
    <property type="match status" value="1"/>
</dbReference>
<dbReference type="GO" id="GO:0018104">
    <property type="term" value="P:peptidoglycan-protein cross-linking"/>
    <property type="evidence" value="ECO:0007669"/>
    <property type="project" value="TreeGrafter"/>
</dbReference>
<dbReference type="SUPFAM" id="SSF141523">
    <property type="entry name" value="L,D-transpeptidase catalytic domain-like"/>
    <property type="match status" value="1"/>
</dbReference>
<dbReference type="InterPro" id="IPR038063">
    <property type="entry name" value="Transpep_catalytic_dom"/>
</dbReference>
<evidence type="ECO:0000256" key="12">
    <source>
        <dbReference type="ARBA" id="ARBA00060592"/>
    </source>
</evidence>
<feature type="active site" description="Proton donor/acceptor" evidence="13">
    <location>
        <position position="338"/>
    </location>
</feature>
<dbReference type="GO" id="GO:0071972">
    <property type="term" value="F:peptidoglycan L,D-transpeptidase activity"/>
    <property type="evidence" value="ECO:0007669"/>
    <property type="project" value="TreeGrafter"/>
</dbReference>
<proteinExistence type="predicted"/>
<evidence type="ECO:0000256" key="7">
    <source>
        <dbReference type="ARBA" id="ARBA00023136"/>
    </source>
</evidence>
<keyword evidence="2" id="KW-1003">Cell membrane</keyword>
<evidence type="ECO:0000256" key="4">
    <source>
        <dbReference type="ARBA" id="ARBA00022729"/>
    </source>
</evidence>
<dbReference type="FunFam" id="2.40.440.10:FF:000005">
    <property type="entry name" value="L,D-transpeptidase 2"/>
    <property type="match status" value="1"/>
</dbReference>
<dbReference type="PROSITE" id="PS51257">
    <property type="entry name" value="PROKAR_LIPOPROTEIN"/>
    <property type="match status" value="1"/>
</dbReference>
<organism evidence="15">
    <name type="scientific">Gordonia amarae</name>
    <dbReference type="NCBI Taxonomy" id="36821"/>
    <lineage>
        <taxon>Bacteria</taxon>
        <taxon>Bacillati</taxon>
        <taxon>Actinomycetota</taxon>
        <taxon>Actinomycetes</taxon>
        <taxon>Mycobacteriales</taxon>
        <taxon>Gordoniaceae</taxon>
        <taxon>Gordonia</taxon>
    </lineage>
</organism>
<evidence type="ECO:0000256" key="11">
    <source>
        <dbReference type="ARBA" id="ARBA00023316"/>
    </source>
</evidence>
<keyword evidence="3" id="KW-0808">Transferase</keyword>
<dbReference type="Gene3D" id="2.40.440.10">
    <property type="entry name" value="L,D-transpeptidase catalytic domain-like"/>
    <property type="match status" value="1"/>
</dbReference>
<evidence type="ECO:0000256" key="8">
    <source>
        <dbReference type="ARBA" id="ARBA00023139"/>
    </source>
</evidence>
<dbReference type="GO" id="GO:0016746">
    <property type="term" value="F:acyltransferase activity"/>
    <property type="evidence" value="ECO:0007669"/>
    <property type="project" value="UniProtKB-KW"/>
</dbReference>
<keyword evidence="11 13" id="KW-0961">Cell wall biogenesis/degradation</keyword>
<gene>
    <name evidence="15" type="ORF">GII30_09030</name>
</gene>